<dbReference type="GO" id="GO:0051082">
    <property type="term" value="F:unfolded protein binding"/>
    <property type="evidence" value="ECO:0007669"/>
    <property type="project" value="TreeGrafter"/>
</dbReference>
<dbReference type="Pfam" id="PF09803">
    <property type="entry name" value="Pet100"/>
    <property type="match status" value="1"/>
</dbReference>
<evidence type="ECO:0000256" key="8">
    <source>
        <dbReference type="ARBA" id="ARBA00038077"/>
    </source>
</evidence>
<keyword evidence="10" id="KW-1185">Reference proteome</keyword>
<proteinExistence type="inferred from homology"/>
<keyword evidence="5" id="KW-1133">Transmembrane helix</keyword>
<dbReference type="PANTHER" id="PTHR33968:SF1">
    <property type="entry name" value="PROTEIN PET100 HOMOLOG, MITOCHONDRIAL"/>
    <property type="match status" value="1"/>
</dbReference>
<dbReference type="PANTHER" id="PTHR33968">
    <property type="entry name" value="PROTEIN PET100 HOMOLOG, MITOCHONDRIAL"/>
    <property type="match status" value="1"/>
</dbReference>
<keyword evidence="7" id="KW-0472">Membrane</keyword>
<gene>
    <name evidence="9" type="ORF">J437_LFUL013118</name>
</gene>
<dbReference type="GO" id="GO:0005743">
    <property type="term" value="C:mitochondrial inner membrane"/>
    <property type="evidence" value="ECO:0007669"/>
    <property type="project" value="TreeGrafter"/>
</dbReference>
<evidence type="ECO:0000313" key="10">
    <source>
        <dbReference type="Proteomes" id="UP000792457"/>
    </source>
</evidence>
<sequence length="83" mass="10164">MGGWKMEVGKMALYMAFPVTLFHIFNQPELFESWVTSIRRELYPPEDKMHREELRECIRKIREKDDMIFRQMLNDESRKSDNH</sequence>
<keyword evidence="3" id="KW-0812">Transmembrane</keyword>
<comment type="caution">
    <text evidence="9">The sequence shown here is derived from an EMBL/GenBank/DDBJ whole genome shotgun (WGS) entry which is preliminary data.</text>
</comment>
<dbReference type="AlphaFoldDB" id="A0A8K0KJR9"/>
<evidence type="ECO:0000256" key="6">
    <source>
        <dbReference type="ARBA" id="ARBA00023128"/>
    </source>
</evidence>
<dbReference type="InterPro" id="IPR018625">
    <property type="entry name" value="Pet100"/>
</dbReference>
<evidence type="ECO:0000256" key="7">
    <source>
        <dbReference type="ARBA" id="ARBA00023136"/>
    </source>
</evidence>
<dbReference type="GO" id="GO:0033617">
    <property type="term" value="P:mitochondrial respiratory chain complex IV assembly"/>
    <property type="evidence" value="ECO:0007669"/>
    <property type="project" value="InterPro"/>
</dbReference>
<evidence type="ECO:0000256" key="3">
    <source>
        <dbReference type="ARBA" id="ARBA00022692"/>
    </source>
</evidence>
<comment type="similarity">
    <text evidence="8">Belongs to the PET100 family.</text>
</comment>
<evidence type="ECO:0008006" key="11">
    <source>
        <dbReference type="Google" id="ProtNLM"/>
    </source>
</evidence>
<protein>
    <recommendedName>
        <fullName evidence="11">Protein pet100 log mitochondrial</fullName>
    </recommendedName>
</protein>
<evidence type="ECO:0000313" key="9">
    <source>
        <dbReference type="EMBL" id="KAG8235568.1"/>
    </source>
</evidence>
<dbReference type="EMBL" id="KZ308925">
    <property type="protein sequence ID" value="KAG8235568.1"/>
    <property type="molecule type" value="Genomic_DNA"/>
</dbReference>
<dbReference type="OrthoDB" id="18175at2759"/>
<comment type="subcellular location">
    <subcellularLocation>
        <location evidence="1">Membrane</location>
        <topology evidence="1">Single-pass membrane protein</topology>
    </subcellularLocation>
    <subcellularLocation>
        <location evidence="2">Mitochondrion membrane</location>
    </subcellularLocation>
</comment>
<evidence type="ECO:0000256" key="4">
    <source>
        <dbReference type="ARBA" id="ARBA00022946"/>
    </source>
</evidence>
<accession>A0A8K0KJR9</accession>
<evidence type="ECO:0000256" key="1">
    <source>
        <dbReference type="ARBA" id="ARBA00004167"/>
    </source>
</evidence>
<reference evidence="9" key="2">
    <citation type="submission" date="2017-10" db="EMBL/GenBank/DDBJ databases">
        <title>Ladona fulva Genome sequencing and assembly.</title>
        <authorList>
            <person name="Murali S."/>
            <person name="Richards S."/>
            <person name="Bandaranaike D."/>
            <person name="Bellair M."/>
            <person name="Blankenburg K."/>
            <person name="Chao H."/>
            <person name="Dinh H."/>
            <person name="Doddapaneni H."/>
            <person name="Dugan-Rocha S."/>
            <person name="Elkadiri S."/>
            <person name="Gnanaolivu R."/>
            <person name="Hernandez B."/>
            <person name="Skinner E."/>
            <person name="Javaid M."/>
            <person name="Lee S."/>
            <person name="Li M."/>
            <person name="Ming W."/>
            <person name="Munidasa M."/>
            <person name="Muniz J."/>
            <person name="Nguyen L."/>
            <person name="Hughes D."/>
            <person name="Osuji N."/>
            <person name="Pu L.-L."/>
            <person name="Puazo M."/>
            <person name="Qu C."/>
            <person name="Quiroz J."/>
            <person name="Raj R."/>
            <person name="Weissenberger G."/>
            <person name="Xin Y."/>
            <person name="Zou X."/>
            <person name="Han Y."/>
            <person name="Worley K."/>
            <person name="Muzny D."/>
            <person name="Gibbs R."/>
        </authorList>
    </citation>
    <scope>NUCLEOTIDE SEQUENCE</scope>
    <source>
        <strain evidence="9">Sampled in the wild</strain>
    </source>
</reference>
<dbReference type="Proteomes" id="UP000792457">
    <property type="component" value="Unassembled WGS sequence"/>
</dbReference>
<reference evidence="9" key="1">
    <citation type="submission" date="2013-04" db="EMBL/GenBank/DDBJ databases">
        <authorList>
            <person name="Qu J."/>
            <person name="Murali S.C."/>
            <person name="Bandaranaike D."/>
            <person name="Bellair M."/>
            <person name="Blankenburg K."/>
            <person name="Chao H."/>
            <person name="Dinh H."/>
            <person name="Doddapaneni H."/>
            <person name="Downs B."/>
            <person name="Dugan-Rocha S."/>
            <person name="Elkadiri S."/>
            <person name="Gnanaolivu R.D."/>
            <person name="Hernandez B."/>
            <person name="Javaid M."/>
            <person name="Jayaseelan J.C."/>
            <person name="Lee S."/>
            <person name="Li M."/>
            <person name="Ming W."/>
            <person name="Munidasa M."/>
            <person name="Muniz J."/>
            <person name="Nguyen L."/>
            <person name="Ongeri F."/>
            <person name="Osuji N."/>
            <person name="Pu L.-L."/>
            <person name="Puazo M."/>
            <person name="Qu C."/>
            <person name="Quiroz J."/>
            <person name="Raj R."/>
            <person name="Weissenberger G."/>
            <person name="Xin Y."/>
            <person name="Zou X."/>
            <person name="Han Y."/>
            <person name="Richards S."/>
            <person name="Worley K."/>
            <person name="Muzny D."/>
            <person name="Gibbs R."/>
        </authorList>
    </citation>
    <scope>NUCLEOTIDE SEQUENCE</scope>
    <source>
        <strain evidence="9">Sampled in the wild</strain>
    </source>
</reference>
<evidence type="ECO:0000256" key="5">
    <source>
        <dbReference type="ARBA" id="ARBA00022989"/>
    </source>
</evidence>
<keyword evidence="6" id="KW-0496">Mitochondrion</keyword>
<organism evidence="9 10">
    <name type="scientific">Ladona fulva</name>
    <name type="common">Scarce chaser dragonfly</name>
    <name type="synonym">Libellula fulva</name>
    <dbReference type="NCBI Taxonomy" id="123851"/>
    <lineage>
        <taxon>Eukaryota</taxon>
        <taxon>Metazoa</taxon>
        <taxon>Ecdysozoa</taxon>
        <taxon>Arthropoda</taxon>
        <taxon>Hexapoda</taxon>
        <taxon>Insecta</taxon>
        <taxon>Pterygota</taxon>
        <taxon>Palaeoptera</taxon>
        <taxon>Odonata</taxon>
        <taxon>Epiprocta</taxon>
        <taxon>Anisoptera</taxon>
        <taxon>Libelluloidea</taxon>
        <taxon>Libellulidae</taxon>
        <taxon>Ladona</taxon>
    </lineage>
</organism>
<name>A0A8K0KJR9_LADFU</name>
<keyword evidence="4" id="KW-0809">Transit peptide</keyword>
<evidence type="ECO:0000256" key="2">
    <source>
        <dbReference type="ARBA" id="ARBA00004325"/>
    </source>
</evidence>